<evidence type="ECO:0000313" key="3">
    <source>
        <dbReference type="EMBL" id="TWG08834.1"/>
    </source>
</evidence>
<name>A0A561VB52_9PSEU</name>
<dbReference type="Gene3D" id="2.160.20.120">
    <property type="match status" value="1"/>
</dbReference>
<sequence>MSDKNNDDEPDLDREWSQAEEELTDLLRSQDFDSDSPIRIDIGNNRGSVVVELAETPVTHVEIRHDLGSSGQDWQSGLTGLLSWVTEQFGQTGTRGGFDPSTLSKEPIVEAVRRTRIDMTSGRLVVRAPSTAPLRGVPLAVRVTAPIGSEVGVQSGSAEVAVTGAAGKVNVQAGTGAVAVAEAGDRATVRSGSGNLRLGTMRGGVHARSGRGDIEVSAIGGSSSVANGSGTIWLGEVSADVLVRTGSGDITLADAVDGQVELITGSGELQVSIHRGTAAEVDLTSSTGAARSDLDVADQPPETEPTLRIFGRTGSGDAVLTTAS</sequence>
<evidence type="ECO:0000313" key="4">
    <source>
        <dbReference type="Proteomes" id="UP000316184"/>
    </source>
</evidence>
<protein>
    <recommendedName>
        <fullName evidence="2">DUF4097 domain-containing protein</fullName>
    </recommendedName>
</protein>
<dbReference type="Proteomes" id="UP000316184">
    <property type="component" value="Unassembled WGS sequence"/>
</dbReference>
<dbReference type="InterPro" id="IPR025164">
    <property type="entry name" value="Toastrack_DUF4097"/>
</dbReference>
<feature type="region of interest" description="Disordered" evidence="1">
    <location>
        <begin position="1"/>
        <end position="20"/>
    </location>
</feature>
<dbReference type="EMBL" id="VIWX01000001">
    <property type="protein sequence ID" value="TWG08834.1"/>
    <property type="molecule type" value="Genomic_DNA"/>
</dbReference>
<feature type="domain" description="DUF4097" evidence="2">
    <location>
        <begin position="168"/>
        <end position="299"/>
    </location>
</feature>
<dbReference type="RefSeq" id="WP_145737550.1">
    <property type="nucleotide sequence ID" value="NZ_VIWX01000001.1"/>
</dbReference>
<feature type="compositionally biased region" description="Basic and acidic residues" evidence="1">
    <location>
        <begin position="1"/>
        <end position="17"/>
    </location>
</feature>
<dbReference type="Pfam" id="PF13349">
    <property type="entry name" value="DUF4097"/>
    <property type="match status" value="1"/>
</dbReference>
<dbReference type="OrthoDB" id="3677688at2"/>
<comment type="caution">
    <text evidence="3">The sequence shown here is derived from an EMBL/GenBank/DDBJ whole genome shotgun (WGS) entry which is preliminary data.</text>
</comment>
<evidence type="ECO:0000256" key="1">
    <source>
        <dbReference type="SAM" id="MobiDB-lite"/>
    </source>
</evidence>
<evidence type="ECO:0000259" key="2">
    <source>
        <dbReference type="Pfam" id="PF13349"/>
    </source>
</evidence>
<keyword evidence="4" id="KW-1185">Reference proteome</keyword>
<reference evidence="3 4" key="1">
    <citation type="submission" date="2019-06" db="EMBL/GenBank/DDBJ databases">
        <title>Sequencing the genomes of 1000 actinobacteria strains.</title>
        <authorList>
            <person name="Klenk H.-P."/>
        </authorList>
    </citation>
    <scope>NUCLEOTIDE SEQUENCE [LARGE SCALE GENOMIC DNA]</scope>
    <source>
        <strain evidence="3 4">DSM 46699</strain>
    </source>
</reference>
<organism evidence="3 4">
    <name type="scientific">Saccharopolyspora dendranthemae</name>
    <dbReference type="NCBI Taxonomy" id="1181886"/>
    <lineage>
        <taxon>Bacteria</taxon>
        <taxon>Bacillati</taxon>
        <taxon>Actinomycetota</taxon>
        <taxon>Actinomycetes</taxon>
        <taxon>Pseudonocardiales</taxon>
        <taxon>Pseudonocardiaceae</taxon>
        <taxon>Saccharopolyspora</taxon>
    </lineage>
</organism>
<dbReference type="AlphaFoldDB" id="A0A561VB52"/>
<accession>A0A561VB52</accession>
<gene>
    <name evidence="3" type="ORF">FHU35_111460</name>
</gene>
<proteinExistence type="predicted"/>